<dbReference type="OrthoDB" id="5840532at2759"/>
<dbReference type="Pfam" id="PF07883">
    <property type="entry name" value="Cupin_2"/>
    <property type="match status" value="1"/>
</dbReference>
<dbReference type="PANTHER" id="PTHR36156:SF3">
    <property type="entry name" value="CUPIN 2 CONSERVED BARREL DOMAIN-CONTAINING PROTEIN"/>
    <property type="match status" value="1"/>
</dbReference>
<accession>A0A6A6XJP7</accession>
<evidence type="ECO:0000313" key="3">
    <source>
        <dbReference type="Proteomes" id="UP000799757"/>
    </source>
</evidence>
<dbReference type="InterPro" id="IPR014710">
    <property type="entry name" value="RmlC-like_jellyroll"/>
</dbReference>
<dbReference type="EMBL" id="MU001823">
    <property type="protein sequence ID" value="KAF2796756.1"/>
    <property type="molecule type" value="Genomic_DNA"/>
</dbReference>
<evidence type="ECO:0000313" key="2">
    <source>
        <dbReference type="EMBL" id="KAF2796756.1"/>
    </source>
</evidence>
<gene>
    <name evidence="2" type="ORF">K505DRAFT_347726</name>
</gene>
<dbReference type="Proteomes" id="UP000799757">
    <property type="component" value="Unassembled WGS sequence"/>
</dbReference>
<dbReference type="InterPro" id="IPR047142">
    <property type="entry name" value="OryJ/VirC-like"/>
</dbReference>
<protein>
    <recommendedName>
        <fullName evidence="1">Cupin type-2 domain-containing protein</fullName>
    </recommendedName>
</protein>
<dbReference type="CDD" id="cd02231">
    <property type="entry name" value="cupin_BLL6423-like"/>
    <property type="match status" value="1"/>
</dbReference>
<dbReference type="Gene3D" id="2.60.120.10">
    <property type="entry name" value="Jelly Rolls"/>
    <property type="match status" value="1"/>
</dbReference>
<dbReference type="AlphaFoldDB" id="A0A6A6XJP7"/>
<organism evidence="2 3">
    <name type="scientific">Melanomma pulvis-pyrius CBS 109.77</name>
    <dbReference type="NCBI Taxonomy" id="1314802"/>
    <lineage>
        <taxon>Eukaryota</taxon>
        <taxon>Fungi</taxon>
        <taxon>Dikarya</taxon>
        <taxon>Ascomycota</taxon>
        <taxon>Pezizomycotina</taxon>
        <taxon>Dothideomycetes</taxon>
        <taxon>Pleosporomycetidae</taxon>
        <taxon>Pleosporales</taxon>
        <taxon>Melanommataceae</taxon>
        <taxon>Melanomma</taxon>
    </lineage>
</organism>
<keyword evidence="3" id="KW-1185">Reference proteome</keyword>
<sequence length="180" mass="19592">MDTRAGQSSHRPSRRFITTHDQVTGKSVYINVTEQDPTPISSFGAATRSYSTPVLPAQLADDEDLKAFLDLTGIASYTGQNIVIPGGANLILLDLIPGAVGHMHRTVSLDFSICVKGEIEHELDSGEKVRLLPGDHIIQRGTMHRWLNASKTDPARLIAVILPCQPFELAGQSIEETHLS</sequence>
<dbReference type="PANTHER" id="PTHR36156">
    <property type="entry name" value="SLR2101 PROTEIN"/>
    <property type="match status" value="1"/>
</dbReference>
<dbReference type="InterPro" id="IPR013096">
    <property type="entry name" value="Cupin_2"/>
</dbReference>
<name>A0A6A6XJP7_9PLEO</name>
<feature type="domain" description="Cupin type-2" evidence="1">
    <location>
        <begin position="94"/>
        <end position="160"/>
    </location>
</feature>
<dbReference type="SUPFAM" id="SSF51182">
    <property type="entry name" value="RmlC-like cupins"/>
    <property type="match status" value="1"/>
</dbReference>
<dbReference type="InterPro" id="IPR011051">
    <property type="entry name" value="RmlC_Cupin_sf"/>
</dbReference>
<evidence type="ECO:0000259" key="1">
    <source>
        <dbReference type="Pfam" id="PF07883"/>
    </source>
</evidence>
<reference evidence="2" key="1">
    <citation type="journal article" date="2020" name="Stud. Mycol.">
        <title>101 Dothideomycetes genomes: a test case for predicting lifestyles and emergence of pathogens.</title>
        <authorList>
            <person name="Haridas S."/>
            <person name="Albert R."/>
            <person name="Binder M."/>
            <person name="Bloem J."/>
            <person name="Labutti K."/>
            <person name="Salamov A."/>
            <person name="Andreopoulos B."/>
            <person name="Baker S."/>
            <person name="Barry K."/>
            <person name="Bills G."/>
            <person name="Bluhm B."/>
            <person name="Cannon C."/>
            <person name="Castanera R."/>
            <person name="Culley D."/>
            <person name="Daum C."/>
            <person name="Ezra D."/>
            <person name="Gonzalez J."/>
            <person name="Henrissat B."/>
            <person name="Kuo A."/>
            <person name="Liang C."/>
            <person name="Lipzen A."/>
            <person name="Lutzoni F."/>
            <person name="Magnuson J."/>
            <person name="Mondo S."/>
            <person name="Nolan M."/>
            <person name="Ohm R."/>
            <person name="Pangilinan J."/>
            <person name="Park H.-J."/>
            <person name="Ramirez L."/>
            <person name="Alfaro M."/>
            <person name="Sun H."/>
            <person name="Tritt A."/>
            <person name="Yoshinaga Y."/>
            <person name="Zwiers L.-H."/>
            <person name="Turgeon B."/>
            <person name="Goodwin S."/>
            <person name="Spatafora J."/>
            <person name="Crous P."/>
            <person name="Grigoriev I."/>
        </authorList>
    </citation>
    <scope>NUCLEOTIDE SEQUENCE</scope>
    <source>
        <strain evidence="2">CBS 109.77</strain>
    </source>
</reference>
<proteinExistence type="predicted"/>